<sequence length="57" mass="6303">MQSGSIEGGGVPRRGRSKRWRRKKGGVLLEIRHSARPAPHSLTSLRAMRGTGHRDNS</sequence>
<evidence type="ECO:0000313" key="2">
    <source>
        <dbReference type="EMBL" id="JAH25366.1"/>
    </source>
</evidence>
<feature type="compositionally biased region" description="Gly residues" evidence="1">
    <location>
        <begin position="1"/>
        <end position="12"/>
    </location>
</feature>
<name>A0A0E9R8A4_ANGAN</name>
<accession>A0A0E9R8A4</accession>
<reference evidence="2" key="2">
    <citation type="journal article" date="2015" name="Fish Shellfish Immunol.">
        <title>Early steps in the European eel (Anguilla anguilla)-Vibrio vulnificus interaction in the gills: Role of the RtxA13 toxin.</title>
        <authorList>
            <person name="Callol A."/>
            <person name="Pajuelo D."/>
            <person name="Ebbesson L."/>
            <person name="Teles M."/>
            <person name="MacKenzie S."/>
            <person name="Amaro C."/>
        </authorList>
    </citation>
    <scope>NUCLEOTIDE SEQUENCE</scope>
</reference>
<feature type="compositionally biased region" description="Basic residues" evidence="1">
    <location>
        <begin position="13"/>
        <end position="25"/>
    </location>
</feature>
<proteinExistence type="predicted"/>
<feature type="region of interest" description="Disordered" evidence="1">
    <location>
        <begin position="1"/>
        <end position="57"/>
    </location>
</feature>
<evidence type="ECO:0000256" key="1">
    <source>
        <dbReference type="SAM" id="MobiDB-lite"/>
    </source>
</evidence>
<protein>
    <submittedName>
        <fullName evidence="2">Uncharacterized protein</fullName>
    </submittedName>
</protein>
<dbReference type="AlphaFoldDB" id="A0A0E9R8A4"/>
<dbReference type="EMBL" id="GBXM01083211">
    <property type="protein sequence ID" value="JAH25366.1"/>
    <property type="molecule type" value="Transcribed_RNA"/>
</dbReference>
<reference evidence="2" key="1">
    <citation type="submission" date="2014-11" db="EMBL/GenBank/DDBJ databases">
        <authorList>
            <person name="Amaro Gonzalez C."/>
        </authorList>
    </citation>
    <scope>NUCLEOTIDE SEQUENCE</scope>
</reference>
<organism evidence="2">
    <name type="scientific">Anguilla anguilla</name>
    <name type="common">European freshwater eel</name>
    <name type="synonym">Muraena anguilla</name>
    <dbReference type="NCBI Taxonomy" id="7936"/>
    <lineage>
        <taxon>Eukaryota</taxon>
        <taxon>Metazoa</taxon>
        <taxon>Chordata</taxon>
        <taxon>Craniata</taxon>
        <taxon>Vertebrata</taxon>
        <taxon>Euteleostomi</taxon>
        <taxon>Actinopterygii</taxon>
        <taxon>Neopterygii</taxon>
        <taxon>Teleostei</taxon>
        <taxon>Anguilliformes</taxon>
        <taxon>Anguillidae</taxon>
        <taxon>Anguilla</taxon>
    </lineage>
</organism>